<feature type="transmembrane region" description="Helical" evidence="1">
    <location>
        <begin position="95"/>
        <end position="113"/>
    </location>
</feature>
<keyword evidence="1" id="KW-0472">Membrane</keyword>
<keyword evidence="3" id="KW-1185">Reference proteome</keyword>
<keyword evidence="1" id="KW-1133">Transmembrane helix</keyword>
<accession>A0ABS2A4R0</accession>
<evidence type="ECO:0000313" key="3">
    <source>
        <dbReference type="Proteomes" id="UP000632138"/>
    </source>
</evidence>
<comment type="caution">
    <text evidence="2">The sequence shown here is derived from an EMBL/GenBank/DDBJ whole genome shotgun (WGS) entry which is preliminary data.</text>
</comment>
<sequence>MERWEMPMRRVVGILVAVVCVPMLAQVLLALLYWSPVLSGPEDTPCDPAVDGWGACWRLEQLVWWIVAALATLGGAVSMVMALRGFRRPGRWWPWLYASMGLLIAATVAAVNIS</sequence>
<feature type="transmembrane region" description="Helical" evidence="1">
    <location>
        <begin position="12"/>
        <end position="34"/>
    </location>
</feature>
<name>A0ABS2A4R0_9ACTN</name>
<feature type="transmembrane region" description="Helical" evidence="1">
    <location>
        <begin position="62"/>
        <end position="83"/>
    </location>
</feature>
<dbReference type="RefSeq" id="WP_203374691.1">
    <property type="nucleotide sequence ID" value="NZ_JAENHP010000001.1"/>
</dbReference>
<dbReference type="EMBL" id="JAENHP010000001">
    <property type="protein sequence ID" value="MBM2614835.1"/>
    <property type="molecule type" value="Genomic_DNA"/>
</dbReference>
<gene>
    <name evidence="2" type="ORF">JIG36_04595</name>
</gene>
<keyword evidence="1" id="KW-0812">Transmembrane</keyword>
<reference evidence="2 3" key="1">
    <citation type="submission" date="2021-01" db="EMBL/GenBank/DDBJ databases">
        <title>Actinoplanes sp. nov. LDG1-06 isolated from lichen.</title>
        <authorList>
            <person name="Saeng-In P."/>
            <person name="Phongsopitanun W."/>
            <person name="Kanchanasin P."/>
            <person name="Yuki M."/>
            <person name="Kudo T."/>
            <person name="Ohkuma M."/>
            <person name="Tanasupawat S."/>
        </authorList>
    </citation>
    <scope>NUCLEOTIDE SEQUENCE [LARGE SCALE GENOMIC DNA]</scope>
    <source>
        <strain evidence="2 3">LDG1-06</strain>
    </source>
</reference>
<protein>
    <recommendedName>
        <fullName evidence="4">Transmembrane protein</fullName>
    </recommendedName>
</protein>
<evidence type="ECO:0008006" key="4">
    <source>
        <dbReference type="Google" id="ProtNLM"/>
    </source>
</evidence>
<proteinExistence type="predicted"/>
<evidence type="ECO:0000313" key="2">
    <source>
        <dbReference type="EMBL" id="MBM2614835.1"/>
    </source>
</evidence>
<organism evidence="2 3">
    <name type="scientific">Paractinoplanes ovalisporus</name>
    <dbReference type="NCBI Taxonomy" id="2810368"/>
    <lineage>
        <taxon>Bacteria</taxon>
        <taxon>Bacillati</taxon>
        <taxon>Actinomycetota</taxon>
        <taxon>Actinomycetes</taxon>
        <taxon>Micromonosporales</taxon>
        <taxon>Micromonosporaceae</taxon>
        <taxon>Paractinoplanes</taxon>
    </lineage>
</organism>
<dbReference type="Proteomes" id="UP000632138">
    <property type="component" value="Unassembled WGS sequence"/>
</dbReference>
<evidence type="ECO:0000256" key="1">
    <source>
        <dbReference type="SAM" id="Phobius"/>
    </source>
</evidence>